<name>A0A7V7UTE7_9BACI</name>
<organism evidence="9 10">
    <name type="scientific">Bacillus mesophilum</name>
    <dbReference type="NCBI Taxonomy" id="1071718"/>
    <lineage>
        <taxon>Bacteria</taxon>
        <taxon>Bacillati</taxon>
        <taxon>Bacillota</taxon>
        <taxon>Bacilli</taxon>
        <taxon>Bacillales</taxon>
        <taxon>Bacillaceae</taxon>
        <taxon>Bacillus</taxon>
    </lineage>
</organism>
<dbReference type="InterPro" id="IPR027461">
    <property type="entry name" value="Carboxypeptidase_A_C_sf"/>
</dbReference>
<keyword evidence="2 9" id="KW-0121">Carboxypeptidase</keyword>
<protein>
    <submittedName>
        <fullName evidence="9">LD-carboxypeptidase</fullName>
    </submittedName>
</protein>
<dbReference type="SUPFAM" id="SSF141986">
    <property type="entry name" value="LD-carboxypeptidase A C-terminal domain-like"/>
    <property type="match status" value="1"/>
</dbReference>
<evidence type="ECO:0000313" key="9">
    <source>
        <dbReference type="EMBL" id="KAB2330602.1"/>
    </source>
</evidence>
<feature type="active site" description="Nucleophile" evidence="6">
    <location>
        <position position="117"/>
    </location>
</feature>
<dbReference type="GO" id="GO:0008236">
    <property type="term" value="F:serine-type peptidase activity"/>
    <property type="evidence" value="ECO:0007669"/>
    <property type="project" value="UniProtKB-KW"/>
</dbReference>
<dbReference type="GO" id="GO:0004180">
    <property type="term" value="F:carboxypeptidase activity"/>
    <property type="evidence" value="ECO:0007669"/>
    <property type="project" value="UniProtKB-KW"/>
</dbReference>
<feature type="domain" description="LD-carboxypeptidase N-terminal" evidence="7">
    <location>
        <begin position="21"/>
        <end position="137"/>
    </location>
</feature>
<dbReference type="OrthoDB" id="9807329at2"/>
<dbReference type="PIRSF" id="PIRSF028757">
    <property type="entry name" value="LD-carboxypeptidase"/>
    <property type="match status" value="1"/>
</dbReference>
<evidence type="ECO:0000256" key="1">
    <source>
        <dbReference type="ARBA" id="ARBA00010233"/>
    </source>
</evidence>
<accession>A0A7V7UTE7</accession>
<keyword evidence="3" id="KW-0645">Protease</keyword>
<dbReference type="InterPro" id="IPR040449">
    <property type="entry name" value="Peptidase_S66_N"/>
</dbReference>
<dbReference type="InterPro" id="IPR029062">
    <property type="entry name" value="Class_I_gatase-like"/>
</dbReference>
<feature type="active site" description="Charge relay system" evidence="6">
    <location>
        <position position="215"/>
    </location>
</feature>
<dbReference type="PANTHER" id="PTHR30237">
    <property type="entry name" value="MURAMOYLTETRAPEPTIDE CARBOXYPEPTIDASE"/>
    <property type="match status" value="1"/>
</dbReference>
<dbReference type="AlphaFoldDB" id="A0A7V7UTE7"/>
<dbReference type="RefSeq" id="WP_151575533.1">
    <property type="nucleotide sequence ID" value="NZ_WBOT01000007.1"/>
</dbReference>
<evidence type="ECO:0000256" key="2">
    <source>
        <dbReference type="ARBA" id="ARBA00022645"/>
    </source>
</evidence>
<dbReference type="InterPro" id="IPR003507">
    <property type="entry name" value="S66_fam"/>
</dbReference>
<feature type="active site" description="Charge relay system" evidence="6">
    <location>
        <position position="284"/>
    </location>
</feature>
<keyword evidence="10" id="KW-1185">Reference proteome</keyword>
<dbReference type="PANTHER" id="PTHR30237:SF2">
    <property type="entry name" value="MUREIN TETRAPEPTIDE CARBOXYPEPTIDASE"/>
    <property type="match status" value="1"/>
</dbReference>
<evidence type="ECO:0000256" key="6">
    <source>
        <dbReference type="PIRSR" id="PIRSR028757-1"/>
    </source>
</evidence>
<dbReference type="Gene3D" id="3.40.50.10740">
    <property type="entry name" value="Class I glutamine amidotransferase-like"/>
    <property type="match status" value="1"/>
</dbReference>
<dbReference type="EMBL" id="WBOT01000007">
    <property type="protein sequence ID" value="KAB2330602.1"/>
    <property type="molecule type" value="Genomic_DNA"/>
</dbReference>
<dbReference type="Pfam" id="PF17676">
    <property type="entry name" value="Peptidase_S66C"/>
    <property type="match status" value="1"/>
</dbReference>
<dbReference type="Gene3D" id="3.50.30.60">
    <property type="entry name" value="LD-carboxypeptidase A C-terminal domain-like"/>
    <property type="match status" value="1"/>
</dbReference>
<sequence length="313" mass="34954">MKDVTAMKEIKPQRLQKGDTIGIISPASPPDVKNLERSFSFLEQLGLKYKVGNHVYAQNGYLAGEDDERLKDLQEMFLDQEVKAIFCAGGGYGTGRIAAQIDYELIRNHPKIFWGYSDITFLHTAIRQKTGLVTFHGPMLASDLGKEHADEWSKKYVSQLFEPQELRYPEHLSKLETIVSGTAEGELIGGNLCLITSTLGTAFEVDTKGKLLLLEDIHEEPRNVDRMLNQLQMAGKLDDAAGFIIGDFNDCEPKREASLTLEEVIDYYIQKTNKPAVKGFKIGHCSPHFSVPLGVKAVLHADQKEFIIENGVI</sequence>
<comment type="caution">
    <text evidence="9">The sequence shown here is derived from an EMBL/GenBank/DDBJ whole genome shotgun (WGS) entry which is preliminary data.</text>
</comment>
<comment type="similarity">
    <text evidence="1">Belongs to the peptidase S66 family.</text>
</comment>
<evidence type="ECO:0000256" key="3">
    <source>
        <dbReference type="ARBA" id="ARBA00022670"/>
    </source>
</evidence>
<keyword evidence="5" id="KW-0720">Serine protease</keyword>
<gene>
    <name evidence="9" type="ORF">F7732_18310</name>
</gene>
<evidence type="ECO:0000256" key="5">
    <source>
        <dbReference type="ARBA" id="ARBA00022825"/>
    </source>
</evidence>
<evidence type="ECO:0000259" key="8">
    <source>
        <dbReference type="Pfam" id="PF17676"/>
    </source>
</evidence>
<dbReference type="CDD" id="cd07025">
    <property type="entry name" value="Peptidase_S66"/>
    <property type="match status" value="1"/>
</dbReference>
<dbReference type="InterPro" id="IPR027478">
    <property type="entry name" value="LdcA_N"/>
</dbReference>
<dbReference type="SUPFAM" id="SSF52317">
    <property type="entry name" value="Class I glutamine amidotransferase-like"/>
    <property type="match status" value="1"/>
</dbReference>
<evidence type="ECO:0000313" key="10">
    <source>
        <dbReference type="Proteomes" id="UP000441354"/>
    </source>
</evidence>
<dbReference type="InterPro" id="IPR040921">
    <property type="entry name" value="Peptidase_S66C"/>
</dbReference>
<dbReference type="Pfam" id="PF02016">
    <property type="entry name" value="Peptidase_S66"/>
    <property type="match status" value="1"/>
</dbReference>
<evidence type="ECO:0000259" key="7">
    <source>
        <dbReference type="Pfam" id="PF02016"/>
    </source>
</evidence>
<evidence type="ECO:0000256" key="4">
    <source>
        <dbReference type="ARBA" id="ARBA00022801"/>
    </source>
</evidence>
<reference evidence="9 10" key="1">
    <citation type="journal article" date="2014" name="Arch. Microbiol.">
        <title>Bacillus mesophilum sp. nov., strain IITR-54T, a novel 4-chlorobiphenyl dechlorinating bacterium.</title>
        <authorList>
            <person name="Manickam N."/>
            <person name="Singh N.K."/>
            <person name="Bajaj A."/>
            <person name="Kumar R.M."/>
            <person name="Kaur G."/>
            <person name="Kaur N."/>
            <person name="Bala M."/>
            <person name="Kumar A."/>
            <person name="Mayilraj S."/>
        </authorList>
    </citation>
    <scope>NUCLEOTIDE SEQUENCE [LARGE SCALE GENOMIC DNA]</scope>
    <source>
        <strain evidence="9 10">IITR-54</strain>
    </source>
</reference>
<keyword evidence="4" id="KW-0378">Hydrolase</keyword>
<proteinExistence type="inferred from homology"/>
<dbReference type="Proteomes" id="UP000441354">
    <property type="component" value="Unassembled WGS sequence"/>
</dbReference>
<dbReference type="GO" id="GO:0006508">
    <property type="term" value="P:proteolysis"/>
    <property type="evidence" value="ECO:0007669"/>
    <property type="project" value="UniProtKB-KW"/>
</dbReference>
<feature type="domain" description="LD-carboxypeptidase C-terminal" evidence="8">
    <location>
        <begin position="184"/>
        <end position="299"/>
    </location>
</feature>